<accession>A0A2U1F7B5</accession>
<proteinExistence type="predicted"/>
<protein>
    <submittedName>
        <fullName evidence="2">Uncharacterized protein</fullName>
    </submittedName>
</protein>
<comment type="caution">
    <text evidence="2">The sequence shown here is derived from an EMBL/GenBank/DDBJ whole genome shotgun (WGS) entry which is preliminary data.</text>
</comment>
<evidence type="ECO:0000256" key="1">
    <source>
        <dbReference type="SAM" id="MobiDB-lite"/>
    </source>
</evidence>
<name>A0A2U1F7B5_9PSEU</name>
<keyword evidence="3" id="KW-1185">Reference proteome</keyword>
<dbReference type="AlphaFoldDB" id="A0A2U1F7B5"/>
<evidence type="ECO:0000313" key="2">
    <source>
        <dbReference type="EMBL" id="PVZ07860.1"/>
    </source>
</evidence>
<gene>
    <name evidence="2" type="ORF">C8D89_11013</name>
</gene>
<feature type="region of interest" description="Disordered" evidence="1">
    <location>
        <begin position="1"/>
        <end position="23"/>
    </location>
</feature>
<dbReference type="RefSeq" id="WP_116709557.1">
    <property type="nucleotide sequence ID" value="NZ_QEKW01000010.1"/>
</dbReference>
<organism evidence="2 3">
    <name type="scientific">Actinomycetospora cinnamomea</name>
    <dbReference type="NCBI Taxonomy" id="663609"/>
    <lineage>
        <taxon>Bacteria</taxon>
        <taxon>Bacillati</taxon>
        <taxon>Actinomycetota</taxon>
        <taxon>Actinomycetes</taxon>
        <taxon>Pseudonocardiales</taxon>
        <taxon>Pseudonocardiaceae</taxon>
        <taxon>Actinomycetospora</taxon>
    </lineage>
</organism>
<dbReference type="Proteomes" id="UP000245639">
    <property type="component" value="Unassembled WGS sequence"/>
</dbReference>
<dbReference type="EMBL" id="QEKW01000010">
    <property type="protein sequence ID" value="PVZ07860.1"/>
    <property type="molecule type" value="Genomic_DNA"/>
</dbReference>
<sequence>MSMRTYDVPETPKEWYPQTAEDAGPAYARGDAVDVIQRAERVAKEADNLRAFLIDHARHVPEELDQ</sequence>
<evidence type="ECO:0000313" key="3">
    <source>
        <dbReference type="Proteomes" id="UP000245639"/>
    </source>
</evidence>
<reference evidence="2 3" key="1">
    <citation type="submission" date="2018-04" db="EMBL/GenBank/DDBJ databases">
        <title>Genomic Encyclopedia of Type Strains, Phase IV (KMG-IV): sequencing the most valuable type-strain genomes for metagenomic binning, comparative biology and taxonomic classification.</title>
        <authorList>
            <person name="Goeker M."/>
        </authorList>
    </citation>
    <scope>NUCLEOTIDE SEQUENCE [LARGE SCALE GENOMIC DNA]</scope>
    <source>
        <strain evidence="2 3">DSM 45771</strain>
    </source>
</reference>